<dbReference type="Gene3D" id="3.40.630.10">
    <property type="entry name" value="Zn peptidases"/>
    <property type="match status" value="2"/>
</dbReference>
<dbReference type="PANTHER" id="PTHR43501">
    <property type="entry name" value="CYTOSOL NON-SPECIFIC DIPEPTIDASE"/>
    <property type="match status" value="1"/>
</dbReference>
<dbReference type="GO" id="GO:0006508">
    <property type="term" value="P:proteolysis"/>
    <property type="evidence" value="ECO:0007669"/>
    <property type="project" value="UniProtKB-KW"/>
</dbReference>
<evidence type="ECO:0000256" key="3">
    <source>
        <dbReference type="ARBA" id="ARBA00022670"/>
    </source>
</evidence>
<keyword evidence="20" id="KW-1185">Reference proteome</keyword>
<keyword evidence="7" id="KW-0482">Metalloprotease</keyword>
<evidence type="ECO:0000256" key="2">
    <source>
        <dbReference type="ARBA" id="ARBA00001947"/>
    </source>
</evidence>
<evidence type="ECO:0000256" key="10">
    <source>
        <dbReference type="ARBA" id="ARBA00038976"/>
    </source>
</evidence>
<evidence type="ECO:0000256" key="7">
    <source>
        <dbReference type="ARBA" id="ARBA00023049"/>
    </source>
</evidence>
<comment type="cofactor">
    <cofactor evidence="1">
        <name>Co(2+)</name>
        <dbReference type="ChEBI" id="CHEBI:48828"/>
    </cofactor>
</comment>
<evidence type="ECO:0000256" key="9">
    <source>
        <dbReference type="ARBA" id="ARBA00036421"/>
    </source>
</evidence>
<dbReference type="PIRSF" id="PIRSF016599">
    <property type="entry name" value="Xaa-His_dipept"/>
    <property type="match status" value="1"/>
</dbReference>
<evidence type="ECO:0000256" key="6">
    <source>
        <dbReference type="ARBA" id="ARBA00022833"/>
    </source>
</evidence>
<evidence type="ECO:0000259" key="18">
    <source>
        <dbReference type="Pfam" id="PF07687"/>
    </source>
</evidence>
<feature type="domain" description="Peptidase M20 dimerisation" evidence="18">
    <location>
        <begin position="235"/>
        <end position="321"/>
    </location>
</feature>
<comment type="catalytic activity">
    <reaction evidence="9">
        <text>Hydrolysis of dipeptides, preferentially hydrophobic dipeptides including prolyl amino acids.</text>
        <dbReference type="EC" id="3.4.13.18"/>
    </reaction>
</comment>
<evidence type="ECO:0000256" key="13">
    <source>
        <dbReference type="ARBA" id="ARBA00071271"/>
    </source>
</evidence>
<dbReference type="GO" id="GO:0005829">
    <property type="term" value="C:cytosol"/>
    <property type="evidence" value="ECO:0007669"/>
    <property type="project" value="TreeGrafter"/>
</dbReference>
<dbReference type="PANTHER" id="PTHR43501:SF1">
    <property type="entry name" value="CYTOSOL NON-SPECIFIC DIPEPTIDASE"/>
    <property type="match status" value="1"/>
</dbReference>
<gene>
    <name evidence="19" type="ORF">DWY25_10900</name>
</gene>
<dbReference type="GO" id="GO:0070573">
    <property type="term" value="F:metallodipeptidase activity"/>
    <property type="evidence" value="ECO:0007669"/>
    <property type="project" value="TreeGrafter"/>
</dbReference>
<dbReference type="NCBIfam" id="TIGR01893">
    <property type="entry name" value="aa-his-dipept"/>
    <property type="match status" value="1"/>
</dbReference>
<dbReference type="Proteomes" id="UP000284178">
    <property type="component" value="Unassembled WGS sequence"/>
</dbReference>
<protein>
    <recommendedName>
        <fullName evidence="13">Cytosol non-specific dipeptidase</fullName>
        <ecNumber evidence="10">3.4.13.18</ecNumber>
    </recommendedName>
    <alternativeName>
        <fullName evidence="16">Aminoacyl-histidine dipeptidase</fullName>
    </alternativeName>
    <alternativeName>
        <fullName evidence="15">Beta-alanyl-histidine dipeptidase</fullName>
    </alternativeName>
    <alternativeName>
        <fullName evidence="14">Carnosinase</fullName>
    </alternativeName>
    <alternativeName>
        <fullName evidence="11">Peptidase D</fullName>
    </alternativeName>
    <alternativeName>
        <fullName evidence="17">Xaa-His dipeptidase</fullName>
    </alternativeName>
</protein>
<reference evidence="19 20" key="1">
    <citation type="submission" date="2018-08" db="EMBL/GenBank/DDBJ databases">
        <title>A genome reference for cultivated species of the human gut microbiota.</title>
        <authorList>
            <person name="Zou Y."/>
            <person name="Xue W."/>
            <person name="Luo G."/>
        </authorList>
    </citation>
    <scope>NUCLEOTIDE SEQUENCE [LARGE SCALE GENOMIC DNA]</scope>
    <source>
        <strain evidence="19 20">AF24-29</strain>
    </source>
</reference>
<evidence type="ECO:0000256" key="15">
    <source>
        <dbReference type="ARBA" id="ARBA00076004"/>
    </source>
</evidence>
<comment type="similarity">
    <text evidence="12">Belongs to the peptidase M20C family.</text>
</comment>
<comment type="caution">
    <text evidence="19">The sequence shown here is derived from an EMBL/GenBank/DDBJ whole genome shotgun (WGS) entry which is preliminary data.</text>
</comment>
<keyword evidence="6" id="KW-0862">Zinc</keyword>
<dbReference type="PRINTS" id="PR00934">
    <property type="entry name" value="XHISDIPTASE"/>
</dbReference>
<evidence type="ECO:0000256" key="16">
    <source>
        <dbReference type="ARBA" id="ARBA00077688"/>
    </source>
</evidence>
<evidence type="ECO:0000313" key="19">
    <source>
        <dbReference type="EMBL" id="RGR73064.1"/>
    </source>
</evidence>
<dbReference type="EC" id="3.4.13.18" evidence="10"/>
<evidence type="ECO:0000256" key="11">
    <source>
        <dbReference type="ARBA" id="ARBA00044252"/>
    </source>
</evidence>
<evidence type="ECO:0000256" key="17">
    <source>
        <dbReference type="ARBA" id="ARBA00078074"/>
    </source>
</evidence>
<evidence type="ECO:0000256" key="4">
    <source>
        <dbReference type="ARBA" id="ARBA00022723"/>
    </source>
</evidence>
<evidence type="ECO:0000313" key="20">
    <source>
        <dbReference type="Proteomes" id="UP000284178"/>
    </source>
</evidence>
<dbReference type="FunFam" id="3.40.630.10:FF:000015">
    <property type="entry name" value="Aminoacyl-histidine dipeptidase PepD"/>
    <property type="match status" value="1"/>
</dbReference>
<keyword evidence="5" id="KW-0378">Hydrolase</keyword>
<evidence type="ECO:0000256" key="12">
    <source>
        <dbReference type="ARBA" id="ARBA00061423"/>
    </source>
</evidence>
<dbReference type="GO" id="GO:0046872">
    <property type="term" value="F:metal ion binding"/>
    <property type="evidence" value="ECO:0007669"/>
    <property type="project" value="UniProtKB-KW"/>
</dbReference>
<proteinExistence type="inferred from homology"/>
<dbReference type="AlphaFoldDB" id="A0A412FY31"/>
<dbReference type="EMBL" id="QRUP01000013">
    <property type="protein sequence ID" value="RGR73064.1"/>
    <property type="molecule type" value="Genomic_DNA"/>
</dbReference>
<dbReference type="InterPro" id="IPR011650">
    <property type="entry name" value="Peptidase_M20_dimer"/>
</dbReference>
<dbReference type="SUPFAM" id="SSF53187">
    <property type="entry name" value="Zn-dependent exopeptidases"/>
    <property type="match status" value="1"/>
</dbReference>
<evidence type="ECO:0000256" key="5">
    <source>
        <dbReference type="ARBA" id="ARBA00022801"/>
    </source>
</evidence>
<evidence type="ECO:0000256" key="14">
    <source>
        <dbReference type="ARBA" id="ARBA00075285"/>
    </source>
</evidence>
<keyword evidence="4" id="KW-0479">Metal-binding</keyword>
<dbReference type="Pfam" id="PF07687">
    <property type="entry name" value="M20_dimer"/>
    <property type="match status" value="1"/>
</dbReference>
<name>A0A412FY31_9FIRM</name>
<keyword evidence="8" id="KW-0170">Cobalt</keyword>
<evidence type="ECO:0000256" key="8">
    <source>
        <dbReference type="ARBA" id="ARBA00023285"/>
    </source>
</evidence>
<comment type="cofactor">
    <cofactor evidence="2">
        <name>Zn(2+)</name>
        <dbReference type="ChEBI" id="CHEBI:29105"/>
    </cofactor>
</comment>
<dbReference type="InterPro" id="IPR002933">
    <property type="entry name" value="Peptidase_M20"/>
</dbReference>
<keyword evidence="3" id="KW-0645">Protease</keyword>
<sequence>MDCKNFVKKRNNFQNMLKTNETKRYNRNQRKGGTPMTMDLNERIFYYFNELTKIPHGSRNEKQLSDWLVQFAKDHGLRWIQDEMNNVIIYKAGTAGLEKAGAVILQAHMDMVCEKEADVDFDFETQALNTYVEDGWLKARGTTLGADDGVGVAMMLALLEADQKPHPPLECVFTVMEEIGLNGAQGLKKDYFTAKRMINMDCGGEDKTVVSTAGGLVCTMTMVRPQERFEGSGWKLTVSGLKGGHSGSNIDKELGNANKIAVRCLRELVKNELEVWIADWDGGNKDNAIPRDCWIRFASQDSRKVQKCVEQVAEQVKAELKASDPDVAITLEADSTISAVYSAQDSKAFINFITVLPSGLRAKSMAIPGLTWASENLASIKRRGSSLIVTISMRSAQKSWIEKMSDELTILAGLYGWTCSFANGYPAWDYCEKSAMRQKLAALVQQKTGKELKTEAGHGGTECGVFCEMIPGIDIVTIVPEASGAHTPQEKLNLESFKRTYDLLCELLASLED</sequence>
<evidence type="ECO:0000256" key="1">
    <source>
        <dbReference type="ARBA" id="ARBA00001941"/>
    </source>
</evidence>
<accession>A0A412FY31</accession>
<organism evidence="19 20">
    <name type="scientific">Holdemania filiformis</name>
    <dbReference type="NCBI Taxonomy" id="61171"/>
    <lineage>
        <taxon>Bacteria</taxon>
        <taxon>Bacillati</taxon>
        <taxon>Bacillota</taxon>
        <taxon>Erysipelotrichia</taxon>
        <taxon>Erysipelotrichales</taxon>
        <taxon>Erysipelotrichaceae</taxon>
        <taxon>Holdemania</taxon>
    </lineage>
</organism>
<dbReference type="InterPro" id="IPR001160">
    <property type="entry name" value="Peptidase_M20C"/>
</dbReference>
<dbReference type="Pfam" id="PF01546">
    <property type="entry name" value="Peptidase_M20"/>
    <property type="match status" value="1"/>
</dbReference>